<proteinExistence type="predicted"/>
<dbReference type="EMBL" id="BAABLP010000002">
    <property type="protein sequence ID" value="GAA4741320.1"/>
    <property type="molecule type" value="Genomic_DNA"/>
</dbReference>
<evidence type="ECO:0000313" key="2">
    <source>
        <dbReference type="Proteomes" id="UP001500121"/>
    </source>
</evidence>
<sequence>MADTTDTLRGRLTEAERVCGGWSTVHIDLSNDRETEEGIAEPRRRSVVDRLRRAGADDATADAIEEALSTPSRLPAPFHRFLLARDGRVVADETIPGTAPGETLEVGPLPRIAPLIRTGVDEFAYIVVRTSRDGGDIAVHRTGAFFPEARESIEGRTDTLHKVKGGGWAHLNQQEHVEELWKQNQQELSAEVDRLVREVRPRLVVVAGDIKARGLLLDALAPASRALAADLQMNARADGADERVVEEFIAEQLRTVEQRDRAEALDLLRTRVAQERPAADVGVRAVAEALRQAQVDTLFVDVAALEGETLLALEDVPWVARTVEDAGPVEVVGEVPAVEALLRAALLTDARILTASHVDTGAGAAALLRWPVDAPANA</sequence>
<keyword evidence="2" id="KW-1185">Reference proteome</keyword>
<evidence type="ECO:0000313" key="1">
    <source>
        <dbReference type="EMBL" id="GAA4741320.1"/>
    </source>
</evidence>
<evidence type="ECO:0008006" key="3">
    <source>
        <dbReference type="Google" id="ProtNLM"/>
    </source>
</evidence>
<dbReference type="InterPro" id="IPR040701">
    <property type="entry name" value="Bact_RF_family2"/>
</dbReference>
<gene>
    <name evidence="1" type="ORF">GCM10025783_10500</name>
</gene>
<dbReference type="Pfam" id="PF18844">
    <property type="entry name" value="baeRF_family2"/>
    <property type="match status" value="1"/>
</dbReference>
<accession>A0ABP8YZZ7</accession>
<reference evidence="2" key="1">
    <citation type="journal article" date="2019" name="Int. J. Syst. Evol. Microbiol.">
        <title>The Global Catalogue of Microorganisms (GCM) 10K type strain sequencing project: providing services to taxonomists for standard genome sequencing and annotation.</title>
        <authorList>
            <consortium name="The Broad Institute Genomics Platform"/>
            <consortium name="The Broad Institute Genome Sequencing Center for Infectious Disease"/>
            <person name="Wu L."/>
            <person name="Ma J."/>
        </authorList>
    </citation>
    <scope>NUCLEOTIDE SEQUENCE [LARGE SCALE GENOMIC DNA]</scope>
    <source>
        <strain evidence="2">JCM 19015</strain>
    </source>
</reference>
<dbReference type="RefSeq" id="WP_345479968.1">
    <property type="nucleotide sequence ID" value="NZ_BAABLP010000002.1"/>
</dbReference>
<name>A0ABP8YZZ7_9MICO</name>
<protein>
    <recommendedName>
        <fullName evidence="3">Peptide chain release factor 1</fullName>
    </recommendedName>
</protein>
<organism evidence="1 2">
    <name type="scientific">Amnibacterium soli</name>
    <dbReference type="NCBI Taxonomy" id="1282736"/>
    <lineage>
        <taxon>Bacteria</taxon>
        <taxon>Bacillati</taxon>
        <taxon>Actinomycetota</taxon>
        <taxon>Actinomycetes</taxon>
        <taxon>Micrococcales</taxon>
        <taxon>Microbacteriaceae</taxon>
        <taxon>Amnibacterium</taxon>
    </lineage>
</organism>
<dbReference type="Proteomes" id="UP001500121">
    <property type="component" value="Unassembled WGS sequence"/>
</dbReference>
<comment type="caution">
    <text evidence="1">The sequence shown here is derived from an EMBL/GenBank/DDBJ whole genome shotgun (WGS) entry which is preliminary data.</text>
</comment>